<sequence length="100" mass="10949">NLVVGNDDGYQWLSVMVDSGGGICDVYYRKLLESLDERLSFWDGKTTGRVRAAISVIICNNGISVETGPLRQSEVCHSDQSDSSRVHHSEDLITTAGPSY</sequence>
<evidence type="ECO:0000256" key="1">
    <source>
        <dbReference type="SAM" id="MobiDB-lite"/>
    </source>
</evidence>
<protein>
    <submittedName>
        <fullName evidence="2">Uncharacterized protein</fullName>
    </submittedName>
</protein>
<reference evidence="2 3" key="1">
    <citation type="journal article" date="2021" name="BMC Genomics">
        <title>Datura genome reveals duplications of psychoactive alkaloid biosynthetic genes and high mutation rate following tissue culture.</title>
        <authorList>
            <person name="Rajewski A."/>
            <person name="Carter-House D."/>
            <person name="Stajich J."/>
            <person name="Litt A."/>
        </authorList>
    </citation>
    <scope>NUCLEOTIDE SEQUENCE [LARGE SCALE GENOMIC DNA]</scope>
    <source>
        <strain evidence="2">AR-01</strain>
    </source>
</reference>
<proteinExistence type="predicted"/>
<dbReference type="Proteomes" id="UP000823775">
    <property type="component" value="Unassembled WGS sequence"/>
</dbReference>
<name>A0ABS8WPX9_DATST</name>
<feature type="non-terminal residue" evidence="2">
    <location>
        <position position="1"/>
    </location>
</feature>
<keyword evidence="3" id="KW-1185">Reference proteome</keyword>
<accession>A0ABS8WPX9</accession>
<evidence type="ECO:0000313" key="3">
    <source>
        <dbReference type="Proteomes" id="UP000823775"/>
    </source>
</evidence>
<dbReference type="EMBL" id="JACEIK010010121">
    <property type="protein sequence ID" value="MCE3214975.1"/>
    <property type="molecule type" value="Genomic_DNA"/>
</dbReference>
<feature type="compositionally biased region" description="Basic and acidic residues" evidence="1">
    <location>
        <begin position="74"/>
        <end position="91"/>
    </location>
</feature>
<comment type="caution">
    <text evidence="2">The sequence shown here is derived from an EMBL/GenBank/DDBJ whole genome shotgun (WGS) entry which is preliminary data.</text>
</comment>
<organism evidence="2 3">
    <name type="scientific">Datura stramonium</name>
    <name type="common">Jimsonweed</name>
    <name type="synonym">Common thornapple</name>
    <dbReference type="NCBI Taxonomy" id="4076"/>
    <lineage>
        <taxon>Eukaryota</taxon>
        <taxon>Viridiplantae</taxon>
        <taxon>Streptophyta</taxon>
        <taxon>Embryophyta</taxon>
        <taxon>Tracheophyta</taxon>
        <taxon>Spermatophyta</taxon>
        <taxon>Magnoliopsida</taxon>
        <taxon>eudicotyledons</taxon>
        <taxon>Gunneridae</taxon>
        <taxon>Pentapetalae</taxon>
        <taxon>asterids</taxon>
        <taxon>lamiids</taxon>
        <taxon>Solanales</taxon>
        <taxon>Solanaceae</taxon>
        <taxon>Solanoideae</taxon>
        <taxon>Datureae</taxon>
        <taxon>Datura</taxon>
    </lineage>
</organism>
<gene>
    <name evidence="2" type="ORF">HAX54_000466</name>
</gene>
<feature type="region of interest" description="Disordered" evidence="1">
    <location>
        <begin position="74"/>
        <end position="100"/>
    </location>
</feature>
<evidence type="ECO:0000313" key="2">
    <source>
        <dbReference type="EMBL" id="MCE3214975.1"/>
    </source>
</evidence>